<dbReference type="InterPro" id="IPR002043">
    <property type="entry name" value="UDG_fam1"/>
</dbReference>
<reference evidence="1 2" key="1">
    <citation type="journal article" date="2022" name="Gigascience">
        <title>A chromosome-level genome assembly and annotation of the desert horned lizard, Phrynosoma platyrhinos, provides insight into chromosomal rearrangements among reptiles.</title>
        <authorList>
            <person name="Koochekian N."/>
            <person name="Ascanio A."/>
            <person name="Farleigh K."/>
            <person name="Card D.C."/>
            <person name="Schield D.R."/>
            <person name="Castoe T.A."/>
            <person name="Jezkova T."/>
        </authorList>
    </citation>
    <scope>NUCLEOTIDE SEQUENCE [LARGE SCALE GENOMIC DNA]</scope>
    <source>
        <strain evidence="1">NK-2021</strain>
    </source>
</reference>
<name>A0ABQ7T7D6_PHRPL</name>
<proteinExistence type="predicted"/>
<dbReference type="Proteomes" id="UP000826234">
    <property type="component" value="Unassembled WGS sequence"/>
</dbReference>
<comment type="caution">
    <text evidence="1">The sequence shown here is derived from an EMBL/GenBank/DDBJ whole genome shotgun (WGS) entry which is preliminary data.</text>
</comment>
<dbReference type="SUPFAM" id="SSF52141">
    <property type="entry name" value="Uracil-DNA glycosylase-like"/>
    <property type="match status" value="1"/>
</dbReference>
<dbReference type="PANTHER" id="PTHR11264">
    <property type="entry name" value="URACIL-DNA GLYCOSYLASE"/>
    <property type="match status" value="1"/>
</dbReference>
<accession>A0ABQ7T7D6</accession>
<dbReference type="Gene3D" id="3.40.470.10">
    <property type="entry name" value="Uracil-DNA glycosylase-like domain"/>
    <property type="match status" value="1"/>
</dbReference>
<organism evidence="1 2">
    <name type="scientific">Phrynosoma platyrhinos</name>
    <name type="common">Desert horned lizard</name>
    <dbReference type="NCBI Taxonomy" id="52577"/>
    <lineage>
        <taxon>Eukaryota</taxon>
        <taxon>Metazoa</taxon>
        <taxon>Chordata</taxon>
        <taxon>Craniata</taxon>
        <taxon>Vertebrata</taxon>
        <taxon>Euteleostomi</taxon>
        <taxon>Lepidosauria</taxon>
        <taxon>Squamata</taxon>
        <taxon>Bifurcata</taxon>
        <taxon>Unidentata</taxon>
        <taxon>Episquamata</taxon>
        <taxon>Toxicofera</taxon>
        <taxon>Iguania</taxon>
        <taxon>Phrynosomatidae</taxon>
        <taxon>Phrynosomatinae</taxon>
        <taxon>Phrynosoma</taxon>
    </lineage>
</organism>
<sequence>MLSLARFLHVSPFLLSSQAPKRLKAGSGSDAPCPPPSLTPEQLERIRRNREAARQRLAARNNAAAAGLAPPEMAPSWRDALGAEFAKPYFAQLMAFVAEERRRYTVYPPPDQVFTWTQMSDIRDVSQLRFQRFPLSVGKHLKSHRETLTASLAFVSCSLENIYKELAADIEGFSHPGHGDLTGWAKQGDLLFVCLFN</sequence>
<evidence type="ECO:0000313" key="2">
    <source>
        <dbReference type="Proteomes" id="UP000826234"/>
    </source>
</evidence>
<dbReference type="EMBL" id="JAIPUX010001211">
    <property type="protein sequence ID" value="KAH0625647.1"/>
    <property type="molecule type" value="Genomic_DNA"/>
</dbReference>
<dbReference type="PANTHER" id="PTHR11264:SF0">
    <property type="entry name" value="URACIL-DNA GLYCOSYLASE"/>
    <property type="match status" value="1"/>
</dbReference>
<dbReference type="InterPro" id="IPR036895">
    <property type="entry name" value="Uracil-DNA_glycosylase-like_sf"/>
</dbReference>
<keyword evidence="2" id="KW-1185">Reference proteome</keyword>
<gene>
    <name evidence="1" type="ORF">JD844_015239</name>
</gene>
<evidence type="ECO:0000313" key="1">
    <source>
        <dbReference type="EMBL" id="KAH0625647.1"/>
    </source>
</evidence>
<protein>
    <submittedName>
        <fullName evidence="1">Uncharacterized protein</fullName>
    </submittedName>
</protein>